<evidence type="ECO:0000313" key="2">
    <source>
        <dbReference type="EMBL" id="MDT2946926.1"/>
    </source>
</evidence>
<accession>A0AAW8UIV5</accession>
<gene>
    <name evidence="2" type="ORF">P7I04_12935</name>
</gene>
<feature type="compositionally biased region" description="Basic and acidic residues" evidence="1">
    <location>
        <begin position="111"/>
        <end position="120"/>
    </location>
</feature>
<feature type="region of interest" description="Disordered" evidence="1">
    <location>
        <begin position="111"/>
        <end position="149"/>
    </location>
</feature>
<organism evidence="2 3">
    <name type="scientific">Lactococcus lactis</name>
    <dbReference type="NCBI Taxonomy" id="1358"/>
    <lineage>
        <taxon>Bacteria</taxon>
        <taxon>Bacillati</taxon>
        <taxon>Bacillota</taxon>
        <taxon>Bacilli</taxon>
        <taxon>Lactobacillales</taxon>
        <taxon>Streptococcaceae</taxon>
        <taxon>Lactococcus</taxon>
    </lineage>
</organism>
<sequence>MSERAFSIELNKKVKATELSSLFKSGVLKNIKLFECIDRDCSVPLTAKAVNSTKQPAQFIIQNHSQPHISTCFEAGKKEHIDRFLLEKKRVNELLQSQTIQTFAAPLVSDNSKKNSENSFHKVSNTSQKGGQRSSSSNSNSKKEEHKTTRSLDIMVDTFENSIDKSEMFNISFPFEVRQWPDVKSFKIQETRGKKTLNELFCPISEMFPFNKFKIFYGLAYLQETNRTQVSINFIHNNSIHLYTNKEKLLNLPEKETIKKALLDNKPVIVYCQGAIELVHLKDGDEFRIITVTEHIYRSLFFKSHSESLGIL</sequence>
<evidence type="ECO:0000313" key="3">
    <source>
        <dbReference type="Proteomes" id="UP001250218"/>
    </source>
</evidence>
<proteinExistence type="predicted"/>
<protein>
    <submittedName>
        <fullName evidence="2">Uncharacterized protein</fullName>
    </submittedName>
</protein>
<dbReference type="AlphaFoldDB" id="A0AAW8UIV5"/>
<dbReference type="EMBL" id="JARQDL010000015">
    <property type="protein sequence ID" value="MDT2946926.1"/>
    <property type="molecule type" value="Genomic_DNA"/>
</dbReference>
<comment type="caution">
    <text evidence="2">The sequence shown here is derived from an EMBL/GenBank/DDBJ whole genome shotgun (WGS) entry which is preliminary data.</text>
</comment>
<reference evidence="2" key="1">
    <citation type="submission" date="2023-03" db="EMBL/GenBank/DDBJ databases">
        <authorList>
            <person name="Shen W."/>
            <person name="Cai J."/>
        </authorList>
    </citation>
    <scope>NUCLEOTIDE SEQUENCE</scope>
    <source>
        <strain evidence="2">Y37</strain>
    </source>
</reference>
<dbReference type="RefSeq" id="WP_311843756.1">
    <property type="nucleotide sequence ID" value="NZ_JARQDC010000017.1"/>
</dbReference>
<feature type="compositionally biased region" description="Polar residues" evidence="1">
    <location>
        <begin position="121"/>
        <end position="133"/>
    </location>
</feature>
<dbReference type="Proteomes" id="UP001250218">
    <property type="component" value="Unassembled WGS sequence"/>
</dbReference>
<name>A0AAW8UIV5_9LACT</name>
<evidence type="ECO:0000256" key="1">
    <source>
        <dbReference type="SAM" id="MobiDB-lite"/>
    </source>
</evidence>